<accession>A0ABS3HQB7</accession>
<proteinExistence type="predicted"/>
<dbReference type="Proteomes" id="UP000664495">
    <property type="component" value="Unassembled WGS sequence"/>
</dbReference>
<dbReference type="InterPro" id="IPR011256">
    <property type="entry name" value="Reg_factor_effector_dom_sf"/>
</dbReference>
<protein>
    <submittedName>
        <fullName evidence="1">Uncharacterized protein</fullName>
    </submittedName>
</protein>
<name>A0ABS3HQB7_9ENTE</name>
<reference evidence="1 2" key="1">
    <citation type="submission" date="2021-03" db="EMBL/GenBank/DDBJ databases">
        <title>Enterococcal diversity collection.</title>
        <authorList>
            <person name="Gilmore M.S."/>
            <person name="Schwartzman J."/>
            <person name="Van Tyne D."/>
            <person name="Martin M."/>
            <person name="Earl A.M."/>
            <person name="Manson A.L."/>
            <person name="Straub T."/>
            <person name="Salamzade R."/>
            <person name="Saavedra J."/>
            <person name="Lebreton F."/>
            <person name="Prichula J."/>
            <person name="Schaufler K."/>
            <person name="Gaca A."/>
            <person name="Sgardioli B."/>
            <person name="Wagenaar J."/>
            <person name="Strong T."/>
        </authorList>
    </citation>
    <scope>NUCLEOTIDE SEQUENCE [LARGE SCALE GENOMIC DNA]</scope>
    <source>
        <strain evidence="1 2">MJM16</strain>
    </source>
</reference>
<dbReference type="RefSeq" id="WP_207110803.1">
    <property type="nucleotide sequence ID" value="NZ_JAFLVR010000089.1"/>
</dbReference>
<comment type="caution">
    <text evidence="1">The sequence shown here is derived from an EMBL/GenBank/DDBJ whole genome shotgun (WGS) entry which is preliminary data.</text>
</comment>
<keyword evidence="2" id="KW-1185">Reference proteome</keyword>
<evidence type="ECO:0000313" key="1">
    <source>
        <dbReference type="EMBL" id="MBO0455085.1"/>
    </source>
</evidence>
<evidence type="ECO:0000313" key="2">
    <source>
        <dbReference type="Proteomes" id="UP000664495"/>
    </source>
</evidence>
<organism evidence="1 2">
    <name type="scientific">Candidatus Enterococcus murrayae</name>
    <dbReference type="NCBI Taxonomy" id="2815321"/>
    <lineage>
        <taxon>Bacteria</taxon>
        <taxon>Bacillati</taxon>
        <taxon>Bacillota</taxon>
        <taxon>Bacilli</taxon>
        <taxon>Lactobacillales</taxon>
        <taxon>Enterococcaceae</taxon>
        <taxon>Enterococcus</taxon>
    </lineage>
</organism>
<gene>
    <name evidence="1" type="ORF">JZO85_22785</name>
</gene>
<dbReference type="EMBL" id="JAFLVR010000089">
    <property type="protein sequence ID" value="MBO0455085.1"/>
    <property type="molecule type" value="Genomic_DNA"/>
</dbReference>
<dbReference type="Gene3D" id="3.20.80.10">
    <property type="entry name" value="Regulatory factor, effector binding domain"/>
    <property type="match status" value="1"/>
</dbReference>
<sequence>MLNCIKKNKEQNYFEKYSITLKTVPNRDVLSIRKIVSSYENEHQLENDLHAEFVKQDVKMANPPSGMTIYHDKEYKESDVDIEIQSNIIGQYQDTDEVKFYNAPEFIITSVIFNGDFNQMPNVTQALAS</sequence>